<organism evidence="5 6">
    <name type="scientific">Roseomonas mucosa</name>
    <dbReference type="NCBI Taxonomy" id="207340"/>
    <lineage>
        <taxon>Bacteria</taxon>
        <taxon>Pseudomonadati</taxon>
        <taxon>Pseudomonadota</taxon>
        <taxon>Alphaproteobacteria</taxon>
        <taxon>Acetobacterales</taxon>
        <taxon>Roseomonadaceae</taxon>
        <taxon>Roseomonas</taxon>
    </lineage>
</organism>
<evidence type="ECO:0000256" key="3">
    <source>
        <dbReference type="ARBA" id="ARBA00023163"/>
    </source>
</evidence>
<accession>A0A1S8CYX0</accession>
<dbReference type="RefSeq" id="WP_058389831.1">
    <property type="nucleotide sequence ID" value="NZ_LLWF02000151.1"/>
</dbReference>
<dbReference type="PROSITE" id="PS01117">
    <property type="entry name" value="HTH_MARR_1"/>
    <property type="match status" value="1"/>
</dbReference>
<dbReference type="EMBL" id="LLWF02000151">
    <property type="protein sequence ID" value="ONH81243.1"/>
    <property type="molecule type" value="Genomic_DNA"/>
</dbReference>
<dbReference type="Proteomes" id="UP000054844">
    <property type="component" value="Unassembled WGS sequence"/>
</dbReference>
<reference evidence="5" key="1">
    <citation type="submission" date="2016-12" db="EMBL/GenBank/DDBJ databases">
        <title>Draft genome sequence of Roseomonas mucosa strain AU37, isolated from a peripheral intravenous catheter.</title>
        <authorList>
            <person name="Choudhury M.A."/>
            <person name="Sidjabat H.E."/>
            <person name="Wailan A.M."/>
            <person name="Zhang L."/>
            <person name="Marsh N.M."/>
            <person name="Rickard C.M."/>
            <person name="Davies M."/>
            <person name="Mcmillan D.J."/>
        </authorList>
    </citation>
    <scope>NUCLEOTIDE SEQUENCE [LARGE SCALE GENOMIC DNA]</scope>
    <source>
        <strain evidence="5">AU37</strain>
    </source>
</reference>
<dbReference type="PRINTS" id="PR00598">
    <property type="entry name" value="HTHMARR"/>
</dbReference>
<dbReference type="PANTHER" id="PTHR33164">
    <property type="entry name" value="TRANSCRIPTIONAL REGULATOR, MARR FAMILY"/>
    <property type="match status" value="1"/>
</dbReference>
<dbReference type="Gene3D" id="1.10.10.10">
    <property type="entry name" value="Winged helix-like DNA-binding domain superfamily/Winged helix DNA-binding domain"/>
    <property type="match status" value="1"/>
</dbReference>
<dbReference type="InterPro" id="IPR036388">
    <property type="entry name" value="WH-like_DNA-bd_sf"/>
</dbReference>
<feature type="domain" description="HTH marR-type" evidence="4">
    <location>
        <begin position="7"/>
        <end position="143"/>
    </location>
</feature>
<evidence type="ECO:0000313" key="5">
    <source>
        <dbReference type="EMBL" id="ONH81243.1"/>
    </source>
</evidence>
<comment type="caution">
    <text evidence="5">The sequence shown here is derived from an EMBL/GenBank/DDBJ whole genome shotgun (WGS) entry which is preliminary data.</text>
</comment>
<sequence>MHDTHDLDLLAGALIDLVGALNSPRQDEVLLREAGVTLDRALFPLLVRIARAGSVGIVELAGQVGRDHSTISRQVARLERLGLVARQAAAGDQRVREARITEAGERLIAAITGARRRLLGRLLANWSAQERRSVAQLNRRLADAMKAALPPPG</sequence>
<dbReference type="GO" id="GO:0003677">
    <property type="term" value="F:DNA binding"/>
    <property type="evidence" value="ECO:0007669"/>
    <property type="project" value="UniProtKB-KW"/>
</dbReference>
<dbReference type="OrthoDB" id="5974674at2"/>
<evidence type="ECO:0000256" key="2">
    <source>
        <dbReference type="ARBA" id="ARBA00023125"/>
    </source>
</evidence>
<protein>
    <submittedName>
        <fullName evidence="5">MarR family transcriptional regulator</fullName>
    </submittedName>
</protein>
<dbReference type="PANTHER" id="PTHR33164:SF57">
    <property type="entry name" value="MARR-FAMILY TRANSCRIPTIONAL REGULATOR"/>
    <property type="match status" value="1"/>
</dbReference>
<dbReference type="GO" id="GO:0006950">
    <property type="term" value="P:response to stress"/>
    <property type="evidence" value="ECO:0007669"/>
    <property type="project" value="TreeGrafter"/>
</dbReference>
<keyword evidence="2" id="KW-0238">DNA-binding</keyword>
<dbReference type="InterPro" id="IPR000835">
    <property type="entry name" value="HTH_MarR-typ"/>
</dbReference>
<dbReference type="AlphaFoldDB" id="A0A1S8CYX0"/>
<dbReference type="PROSITE" id="PS50995">
    <property type="entry name" value="HTH_MARR_2"/>
    <property type="match status" value="1"/>
</dbReference>
<dbReference type="InterPro" id="IPR036390">
    <property type="entry name" value="WH_DNA-bd_sf"/>
</dbReference>
<evidence type="ECO:0000313" key="6">
    <source>
        <dbReference type="Proteomes" id="UP000054844"/>
    </source>
</evidence>
<proteinExistence type="predicted"/>
<dbReference type="GO" id="GO:0003700">
    <property type="term" value="F:DNA-binding transcription factor activity"/>
    <property type="evidence" value="ECO:0007669"/>
    <property type="project" value="InterPro"/>
</dbReference>
<dbReference type="SMART" id="SM00347">
    <property type="entry name" value="HTH_MARR"/>
    <property type="match status" value="1"/>
</dbReference>
<keyword evidence="6" id="KW-1185">Reference proteome</keyword>
<dbReference type="InterPro" id="IPR023187">
    <property type="entry name" value="Tscrpt_reg_MarR-type_CS"/>
</dbReference>
<evidence type="ECO:0000259" key="4">
    <source>
        <dbReference type="PROSITE" id="PS50995"/>
    </source>
</evidence>
<dbReference type="SUPFAM" id="SSF46785">
    <property type="entry name" value="Winged helix' DNA-binding domain"/>
    <property type="match status" value="1"/>
</dbReference>
<dbReference type="STRING" id="207340.APZ41_020905"/>
<keyword evidence="1" id="KW-0805">Transcription regulation</keyword>
<dbReference type="InterPro" id="IPR039422">
    <property type="entry name" value="MarR/SlyA-like"/>
</dbReference>
<gene>
    <name evidence="5" type="ORF">APZ41_020905</name>
</gene>
<name>A0A1S8CYX0_9PROT</name>
<keyword evidence="3" id="KW-0804">Transcription</keyword>
<evidence type="ECO:0000256" key="1">
    <source>
        <dbReference type="ARBA" id="ARBA00023015"/>
    </source>
</evidence>
<dbReference type="Pfam" id="PF01047">
    <property type="entry name" value="MarR"/>
    <property type="match status" value="1"/>
</dbReference>